<sequence length="212" mass="24274">MFYSEISSIDDVTDKQRDTTKQTCYGILYGMGAQTLAQQMNTSETDAQNAMDSFMNSYPMVKVYFNRLVAQCKEKGYIETISGRRRYLPEIKSVRLKMRSHAERQAVNSTIQGSAADIVKMATYKIHCAVASLGWNTLHQNTRSNTTDFFLVHHIHDELIYEVDEKKLHEAVSVIERCMVDAFPMSVKLAVRIKVGKLWGDLNKYENFIPVL</sequence>
<dbReference type="Gene3D" id="1.10.150.20">
    <property type="entry name" value="5' to 3' exonuclease, C-terminal subdomain"/>
    <property type="match status" value="1"/>
</dbReference>
<dbReference type="FunFam" id="1.10.150.20:FF:000002">
    <property type="entry name" value="DNA polymerase I"/>
    <property type="match status" value="1"/>
</dbReference>
<accession>F6Q9I1</accession>
<dbReference type="GeneTree" id="ENSGT00940000159015"/>
<dbReference type="GO" id="GO:0006281">
    <property type="term" value="P:DNA repair"/>
    <property type="evidence" value="ECO:0007669"/>
    <property type="project" value="UniProtKB-ARBA"/>
</dbReference>
<dbReference type="InterPro" id="IPR002298">
    <property type="entry name" value="DNA_polymerase_A"/>
</dbReference>
<keyword evidence="3" id="KW-1185">Reference proteome</keyword>
<evidence type="ECO:0000259" key="1">
    <source>
        <dbReference type="SMART" id="SM00482"/>
    </source>
</evidence>
<dbReference type="InParanoid" id="F6Q9I1"/>
<reference evidence="2" key="4">
    <citation type="submission" date="2025-09" db="UniProtKB">
        <authorList>
            <consortium name="Ensembl"/>
        </authorList>
    </citation>
    <scope>IDENTIFICATION</scope>
</reference>
<reference evidence="3" key="1">
    <citation type="journal article" date="2002" name="Science">
        <title>The draft genome of Ciona intestinalis: insights into chordate and vertebrate origins.</title>
        <authorList>
            <person name="Dehal P."/>
            <person name="Satou Y."/>
            <person name="Campbell R.K."/>
            <person name="Chapman J."/>
            <person name="Degnan B."/>
            <person name="De Tomaso A."/>
            <person name="Davidson B."/>
            <person name="Di Gregorio A."/>
            <person name="Gelpke M."/>
            <person name="Goodstein D.M."/>
            <person name="Harafuji N."/>
            <person name="Hastings K.E."/>
            <person name="Ho I."/>
            <person name="Hotta K."/>
            <person name="Huang W."/>
            <person name="Kawashima T."/>
            <person name="Lemaire P."/>
            <person name="Martinez D."/>
            <person name="Meinertzhagen I.A."/>
            <person name="Necula S."/>
            <person name="Nonaka M."/>
            <person name="Putnam N."/>
            <person name="Rash S."/>
            <person name="Saiga H."/>
            <person name="Satake M."/>
            <person name="Terry A."/>
            <person name="Yamada L."/>
            <person name="Wang H.G."/>
            <person name="Awazu S."/>
            <person name="Azumi K."/>
            <person name="Boore J."/>
            <person name="Branno M."/>
            <person name="Chin-Bow S."/>
            <person name="DeSantis R."/>
            <person name="Doyle S."/>
            <person name="Francino P."/>
            <person name="Keys D.N."/>
            <person name="Haga S."/>
            <person name="Hayashi H."/>
            <person name="Hino K."/>
            <person name="Imai K.S."/>
            <person name="Inaba K."/>
            <person name="Kano S."/>
            <person name="Kobayashi K."/>
            <person name="Kobayashi M."/>
            <person name="Lee B.I."/>
            <person name="Makabe K.W."/>
            <person name="Manohar C."/>
            <person name="Matassi G."/>
            <person name="Medina M."/>
            <person name="Mochizuki Y."/>
            <person name="Mount S."/>
            <person name="Morishita T."/>
            <person name="Miura S."/>
            <person name="Nakayama A."/>
            <person name="Nishizaka S."/>
            <person name="Nomoto H."/>
            <person name="Ohta F."/>
            <person name="Oishi K."/>
            <person name="Rigoutsos I."/>
            <person name="Sano M."/>
            <person name="Sasaki A."/>
            <person name="Sasakura Y."/>
            <person name="Shoguchi E."/>
            <person name="Shin-i T."/>
            <person name="Spagnuolo A."/>
            <person name="Stainier D."/>
            <person name="Suzuki M.M."/>
            <person name="Tassy O."/>
            <person name="Takatori N."/>
            <person name="Tokuoka M."/>
            <person name="Yagi K."/>
            <person name="Yoshizaki F."/>
            <person name="Wada S."/>
            <person name="Zhang C."/>
            <person name="Hyatt P.D."/>
            <person name="Larimer F."/>
            <person name="Detter C."/>
            <person name="Doggett N."/>
            <person name="Glavina T."/>
            <person name="Hawkins T."/>
            <person name="Richardson P."/>
            <person name="Lucas S."/>
            <person name="Kohara Y."/>
            <person name="Levine M."/>
            <person name="Satoh N."/>
            <person name="Rokhsar D.S."/>
        </authorList>
    </citation>
    <scope>NUCLEOTIDE SEQUENCE [LARGE SCALE GENOMIC DNA]</scope>
</reference>
<dbReference type="AlphaFoldDB" id="F6Q9I1"/>
<dbReference type="Gene3D" id="3.30.70.370">
    <property type="match status" value="1"/>
</dbReference>
<dbReference type="GO" id="GO:0003677">
    <property type="term" value="F:DNA binding"/>
    <property type="evidence" value="ECO:0007669"/>
    <property type="project" value="InterPro"/>
</dbReference>
<dbReference type="Pfam" id="PF00476">
    <property type="entry name" value="DNA_pol_A"/>
    <property type="match status" value="1"/>
</dbReference>
<organism evidence="2 3">
    <name type="scientific">Ciona intestinalis</name>
    <name type="common">Transparent sea squirt</name>
    <name type="synonym">Ascidia intestinalis</name>
    <dbReference type="NCBI Taxonomy" id="7719"/>
    <lineage>
        <taxon>Eukaryota</taxon>
        <taxon>Metazoa</taxon>
        <taxon>Chordata</taxon>
        <taxon>Tunicata</taxon>
        <taxon>Ascidiacea</taxon>
        <taxon>Phlebobranchia</taxon>
        <taxon>Cionidae</taxon>
        <taxon>Ciona</taxon>
    </lineage>
</organism>
<evidence type="ECO:0000313" key="2">
    <source>
        <dbReference type="Ensembl" id="ENSCINP00000018477.3"/>
    </source>
</evidence>
<dbReference type="Ensembl" id="ENSCINT00000018477.3">
    <property type="protein sequence ID" value="ENSCINP00000018477.3"/>
    <property type="gene ID" value="ENSCING00000013766.2"/>
</dbReference>
<dbReference type="OMA" id="TCHINSA"/>
<dbReference type="SMART" id="SM00482">
    <property type="entry name" value="POLAc"/>
    <property type="match status" value="1"/>
</dbReference>
<protein>
    <recommendedName>
        <fullName evidence="1">DNA-directed DNA polymerase family A palm domain-containing protein</fullName>
    </recommendedName>
</protein>
<dbReference type="GO" id="GO:0006261">
    <property type="term" value="P:DNA-templated DNA replication"/>
    <property type="evidence" value="ECO:0007669"/>
    <property type="project" value="InterPro"/>
</dbReference>
<reference evidence="2" key="3">
    <citation type="submission" date="2025-08" db="UniProtKB">
        <authorList>
            <consortium name="Ensembl"/>
        </authorList>
    </citation>
    <scope>IDENTIFICATION</scope>
</reference>
<reference evidence="2" key="2">
    <citation type="journal article" date="2008" name="Genome Biol.">
        <title>Improved genome assembly and evidence-based global gene model set for the chordate Ciona intestinalis: new insight into intron and operon populations.</title>
        <authorList>
            <person name="Satou Y."/>
            <person name="Mineta K."/>
            <person name="Ogasawara M."/>
            <person name="Sasakura Y."/>
            <person name="Shoguchi E."/>
            <person name="Ueno K."/>
            <person name="Yamada L."/>
            <person name="Matsumoto J."/>
            <person name="Wasserscheid J."/>
            <person name="Dewar K."/>
            <person name="Wiley G.B."/>
            <person name="Macmil S.L."/>
            <person name="Roe B.A."/>
            <person name="Zeller R.W."/>
            <person name="Hastings K.E."/>
            <person name="Lemaire P."/>
            <person name="Lindquist E."/>
            <person name="Endo T."/>
            <person name="Hotta K."/>
            <person name="Inaba K."/>
        </authorList>
    </citation>
    <scope>NUCLEOTIDE SEQUENCE [LARGE SCALE GENOMIC DNA]</scope>
    <source>
        <strain evidence="2">wild type</strain>
    </source>
</reference>
<feature type="domain" description="DNA-directed DNA polymerase family A palm" evidence="1">
    <location>
        <begin position="3"/>
        <end position="167"/>
    </location>
</feature>
<name>F6Q9I1_CIOIN</name>
<evidence type="ECO:0000313" key="3">
    <source>
        <dbReference type="Proteomes" id="UP000008144"/>
    </source>
</evidence>
<dbReference type="InterPro" id="IPR043502">
    <property type="entry name" value="DNA/RNA_pol_sf"/>
</dbReference>
<proteinExistence type="predicted"/>
<dbReference type="PRINTS" id="PR00868">
    <property type="entry name" value="DNAPOLI"/>
</dbReference>
<dbReference type="SUPFAM" id="SSF56672">
    <property type="entry name" value="DNA/RNA polymerases"/>
    <property type="match status" value="1"/>
</dbReference>
<dbReference type="STRING" id="7719.ENSCINP00000018477"/>
<dbReference type="HOGENOM" id="CLU_004675_2_3_1"/>
<dbReference type="PANTHER" id="PTHR10133">
    <property type="entry name" value="DNA POLYMERASE I"/>
    <property type="match status" value="1"/>
</dbReference>
<dbReference type="GO" id="GO:0003887">
    <property type="term" value="F:DNA-directed DNA polymerase activity"/>
    <property type="evidence" value="ECO:0007669"/>
    <property type="project" value="InterPro"/>
</dbReference>
<dbReference type="Proteomes" id="UP000008144">
    <property type="component" value="Chromosome 1"/>
</dbReference>
<dbReference type="EMBL" id="EAAA01000092">
    <property type="status" value="NOT_ANNOTATED_CDS"/>
    <property type="molecule type" value="Genomic_DNA"/>
</dbReference>
<dbReference type="InterPro" id="IPR001098">
    <property type="entry name" value="DNA-dir_DNA_pol_A_palm_dom"/>
</dbReference>
<dbReference type="PANTHER" id="PTHR10133:SF62">
    <property type="entry name" value="DNA POLYMERASE THETA"/>
    <property type="match status" value="1"/>
</dbReference>